<feature type="transmembrane region" description="Helical" evidence="4">
    <location>
        <begin position="313"/>
        <end position="332"/>
    </location>
</feature>
<dbReference type="AlphaFoldDB" id="A0A0C9T5L4"/>
<dbReference type="Pfam" id="PF07690">
    <property type="entry name" value="MFS_1"/>
    <property type="match status" value="1"/>
</dbReference>
<dbReference type="Gene3D" id="1.20.1250.20">
    <property type="entry name" value="MFS general substrate transporter like domains"/>
    <property type="match status" value="2"/>
</dbReference>
<feature type="transmembrane region" description="Helical" evidence="4">
    <location>
        <begin position="344"/>
        <end position="362"/>
    </location>
</feature>
<keyword evidence="4" id="KW-0812">Transmembrane</keyword>
<evidence type="ECO:0000259" key="5">
    <source>
        <dbReference type="PROSITE" id="PS50850"/>
    </source>
</evidence>
<gene>
    <name evidence="6" type="ORF">M422DRAFT_194985</name>
</gene>
<evidence type="ECO:0000256" key="3">
    <source>
        <dbReference type="SAM" id="MobiDB-lite"/>
    </source>
</evidence>
<dbReference type="PROSITE" id="PS50850">
    <property type="entry name" value="MFS"/>
    <property type="match status" value="1"/>
</dbReference>
<dbReference type="InterPro" id="IPR011701">
    <property type="entry name" value="MFS"/>
</dbReference>
<dbReference type="GO" id="GO:0022857">
    <property type="term" value="F:transmembrane transporter activity"/>
    <property type="evidence" value="ECO:0007669"/>
    <property type="project" value="InterPro"/>
</dbReference>
<dbReference type="Proteomes" id="UP000054279">
    <property type="component" value="Unassembled WGS sequence"/>
</dbReference>
<feature type="compositionally biased region" description="Polar residues" evidence="3">
    <location>
        <begin position="1"/>
        <end position="10"/>
    </location>
</feature>
<feature type="domain" description="Major facilitator superfamily (MFS) profile" evidence="5">
    <location>
        <begin position="278"/>
        <end position="464"/>
    </location>
</feature>
<feature type="transmembrane region" description="Helical" evidence="4">
    <location>
        <begin position="75"/>
        <end position="96"/>
    </location>
</feature>
<dbReference type="InterPro" id="IPR036259">
    <property type="entry name" value="MFS_trans_sf"/>
</dbReference>
<feature type="transmembrane region" description="Helical" evidence="4">
    <location>
        <begin position="403"/>
        <end position="424"/>
    </location>
</feature>
<protein>
    <recommendedName>
        <fullName evidence="5">Major facilitator superfamily (MFS) profile domain-containing protein</fullName>
    </recommendedName>
</protein>
<feature type="transmembrane region" description="Helical" evidence="4">
    <location>
        <begin position="167"/>
        <end position="186"/>
    </location>
</feature>
<feature type="transmembrane region" description="Helical" evidence="4">
    <location>
        <begin position="436"/>
        <end position="456"/>
    </location>
</feature>
<evidence type="ECO:0000256" key="2">
    <source>
        <dbReference type="ARBA" id="ARBA00006727"/>
    </source>
</evidence>
<organism evidence="6 7">
    <name type="scientific">Sphaerobolus stellatus (strain SS14)</name>
    <dbReference type="NCBI Taxonomy" id="990650"/>
    <lineage>
        <taxon>Eukaryota</taxon>
        <taxon>Fungi</taxon>
        <taxon>Dikarya</taxon>
        <taxon>Basidiomycota</taxon>
        <taxon>Agaricomycotina</taxon>
        <taxon>Agaricomycetes</taxon>
        <taxon>Phallomycetidae</taxon>
        <taxon>Geastrales</taxon>
        <taxon>Sphaerobolaceae</taxon>
        <taxon>Sphaerobolus</taxon>
    </lineage>
</organism>
<feature type="transmembrane region" description="Helical" evidence="4">
    <location>
        <begin position="238"/>
        <end position="258"/>
    </location>
</feature>
<dbReference type="InterPro" id="IPR050327">
    <property type="entry name" value="Proton-linked_MCT"/>
</dbReference>
<dbReference type="EMBL" id="KN837518">
    <property type="protein sequence ID" value="KIJ24193.1"/>
    <property type="molecule type" value="Genomic_DNA"/>
</dbReference>
<feature type="transmembrane region" description="Helical" evidence="4">
    <location>
        <begin position="116"/>
        <end position="138"/>
    </location>
</feature>
<dbReference type="SUPFAM" id="SSF103473">
    <property type="entry name" value="MFS general substrate transporter"/>
    <property type="match status" value="1"/>
</dbReference>
<feature type="transmembrane region" description="Helical" evidence="4">
    <location>
        <begin position="145"/>
        <end position="161"/>
    </location>
</feature>
<comment type="subcellular location">
    <subcellularLocation>
        <location evidence="1">Membrane</location>
        <topology evidence="1">Multi-pass membrane protein</topology>
    </subcellularLocation>
</comment>
<keyword evidence="4" id="KW-1133">Transmembrane helix</keyword>
<evidence type="ECO:0000256" key="4">
    <source>
        <dbReference type="SAM" id="Phobius"/>
    </source>
</evidence>
<feature type="transmembrane region" description="Helical" evidence="4">
    <location>
        <begin position="279"/>
        <end position="307"/>
    </location>
</feature>
<feature type="transmembrane region" description="Helical" evidence="4">
    <location>
        <begin position="368"/>
        <end position="391"/>
    </location>
</feature>
<evidence type="ECO:0000313" key="6">
    <source>
        <dbReference type="EMBL" id="KIJ24193.1"/>
    </source>
</evidence>
<dbReference type="InterPro" id="IPR020846">
    <property type="entry name" value="MFS_dom"/>
</dbReference>
<accession>A0A0C9T5L4</accession>
<keyword evidence="4" id="KW-0472">Membrane</keyword>
<dbReference type="CDD" id="cd17352">
    <property type="entry name" value="MFS_MCT_SLC16"/>
    <property type="match status" value="1"/>
</dbReference>
<evidence type="ECO:0000256" key="1">
    <source>
        <dbReference type="ARBA" id="ARBA00004141"/>
    </source>
</evidence>
<proteinExistence type="inferred from homology"/>
<dbReference type="PANTHER" id="PTHR11360">
    <property type="entry name" value="MONOCARBOXYLATE TRANSPORTER"/>
    <property type="match status" value="1"/>
</dbReference>
<dbReference type="HOGENOM" id="CLU_001265_1_1_1"/>
<reference evidence="6 7" key="1">
    <citation type="submission" date="2014-06" db="EMBL/GenBank/DDBJ databases">
        <title>Evolutionary Origins and Diversification of the Mycorrhizal Mutualists.</title>
        <authorList>
            <consortium name="DOE Joint Genome Institute"/>
            <consortium name="Mycorrhizal Genomics Consortium"/>
            <person name="Kohler A."/>
            <person name="Kuo A."/>
            <person name="Nagy L.G."/>
            <person name="Floudas D."/>
            <person name="Copeland A."/>
            <person name="Barry K.W."/>
            <person name="Cichocki N."/>
            <person name="Veneault-Fourrey C."/>
            <person name="LaButti K."/>
            <person name="Lindquist E.A."/>
            <person name="Lipzen A."/>
            <person name="Lundell T."/>
            <person name="Morin E."/>
            <person name="Murat C."/>
            <person name="Riley R."/>
            <person name="Ohm R."/>
            <person name="Sun H."/>
            <person name="Tunlid A."/>
            <person name="Henrissat B."/>
            <person name="Grigoriev I.V."/>
            <person name="Hibbett D.S."/>
            <person name="Martin F."/>
        </authorList>
    </citation>
    <scope>NUCLEOTIDE SEQUENCE [LARGE SCALE GENOMIC DNA]</scope>
    <source>
        <strain evidence="6 7">SS14</strain>
    </source>
</reference>
<comment type="similarity">
    <text evidence="2">Belongs to the major facilitator superfamily. Monocarboxylate porter (TC 2.A.1.13) family.</text>
</comment>
<evidence type="ECO:0000313" key="7">
    <source>
        <dbReference type="Proteomes" id="UP000054279"/>
    </source>
</evidence>
<feature type="region of interest" description="Disordered" evidence="3">
    <location>
        <begin position="1"/>
        <end position="36"/>
    </location>
</feature>
<name>A0A0C9T5L4_SPHS4</name>
<dbReference type="GO" id="GO:0016020">
    <property type="term" value="C:membrane"/>
    <property type="evidence" value="ECO:0007669"/>
    <property type="project" value="UniProtKB-SubCell"/>
</dbReference>
<keyword evidence="7" id="KW-1185">Reference proteome</keyword>
<dbReference type="OrthoDB" id="6509908at2759"/>
<dbReference type="PANTHER" id="PTHR11360:SF234">
    <property type="entry name" value="MFS-TYPE TRANSPORTER DBAD-RELATED"/>
    <property type="match status" value="1"/>
</dbReference>
<feature type="transmembrane region" description="Helical" evidence="4">
    <location>
        <begin position="207"/>
        <end position="232"/>
    </location>
</feature>
<sequence length="464" mass="49965">MSQPSFTNTLPIDIEAVDGSLSRDPPKGSPDESTLQRLEKLEPLAVDKNGSESNVDIKPQPVKDIEDFPDGGLRAWLVVFGAMCNTFSTFGFVNAWGTFQAYYQTNALKNVSPSNIAWIGSIQFSLIFLPGLIVGRLFDLGHFRVVYMPSVALIIVATFLVPECKEYWQFLLCQGFAVGLGCGGIYSSNTAVIAHWFRRRRGLALGLITVGASIGGIFFPIVIRSLIVNVGFAWCMRILGFILIFTLGLGSITVRRRLPPVKGSLRGIFDLTFFKSSAYTIYCLSGFIAFLGMYTALTFINTSAILYGVPAGFAVYLTSIANGTSGIARYLSGYLSDRVGSMNVMIPCVTVAAIMTYAWPFARSEASLIIVAIIYGFSSGAYISLLVNPILAMGGNGNIGHRIGMAVTVLGLGALFGPPISGAINHVTGGFPVVGYYAGDIVMVAVVLLCITRHLMLGKIWGRV</sequence>